<reference evidence="2" key="1">
    <citation type="submission" date="2016-11" db="UniProtKB">
        <authorList>
            <consortium name="WormBaseParasite"/>
        </authorList>
    </citation>
    <scope>IDENTIFICATION</scope>
</reference>
<accession>A0A1I7TQ70</accession>
<dbReference type="WBParaSite" id="Csp11.Scaffold629.g10679.t1">
    <property type="protein sequence ID" value="Csp11.Scaffold629.g10679.t1"/>
    <property type="gene ID" value="Csp11.Scaffold629.g10679"/>
</dbReference>
<name>A0A1I7TQ70_9PELO</name>
<sequence length="70" mass="8112">MATFIPDVLEHPDFVLASNIYMAFTKNSDDDDVIIRNIKRLYSDPFAVNLEIELLEPSADGWEVFWHNPD</sequence>
<evidence type="ECO:0000313" key="2">
    <source>
        <dbReference type="WBParaSite" id="Csp11.Scaffold629.g10679.t1"/>
    </source>
</evidence>
<proteinExistence type="predicted"/>
<protein>
    <submittedName>
        <fullName evidence="2">DUF695 domain-containing protein</fullName>
    </submittedName>
</protein>
<dbReference type="Proteomes" id="UP000095282">
    <property type="component" value="Unplaced"/>
</dbReference>
<organism evidence="1 2">
    <name type="scientific">Caenorhabditis tropicalis</name>
    <dbReference type="NCBI Taxonomy" id="1561998"/>
    <lineage>
        <taxon>Eukaryota</taxon>
        <taxon>Metazoa</taxon>
        <taxon>Ecdysozoa</taxon>
        <taxon>Nematoda</taxon>
        <taxon>Chromadorea</taxon>
        <taxon>Rhabditida</taxon>
        <taxon>Rhabditina</taxon>
        <taxon>Rhabditomorpha</taxon>
        <taxon>Rhabditoidea</taxon>
        <taxon>Rhabditidae</taxon>
        <taxon>Peloderinae</taxon>
        <taxon>Caenorhabditis</taxon>
    </lineage>
</organism>
<evidence type="ECO:0000313" key="1">
    <source>
        <dbReference type="Proteomes" id="UP000095282"/>
    </source>
</evidence>
<keyword evidence="1" id="KW-1185">Reference proteome</keyword>
<dbReference type="AlphaFoldDB" id="A0A1I7TQ70"/>